<proteinExistence type="predicted"/>
<keyword evidence="3" id="KW-1185">Reference proteome</keyword>
<dbReference type="InterPro" id="IPR013103">
    <property type="entry name" value="RVT_2"/>
</dbReference>
<dbReference type="EMBL" id="AVOT02077552">
    <property type="protein sequence ID" value="MBW0565500.1"/>
    <property type="molecule type" value="Genomic_DNA"/>
</dbReference>
<name>A0A9Q3JL93_9BASI</name>
<gene>
    <name evidence="2" type="ORF">O181_105215</name>
</gene>
<sequence>MKIKCTFLNAPLKETIYLEISQGLNLEKRKYCLRLSQEIYGLQAEPLAWYEQLKRWITLVNLSVCILDPCIFHSSGKIPTWLYVHVDNIAIFSNNVEGFKKGIGKEFEIKDIGPANPTLGVKIYQMKDGISLNQQHFTESLVEQYRMNTCRVVATPLTPNEHLCPATTDAVILFKKLKTNYRSTIGSINYLSTATQPDLSFAVSTLSQYLETPGLKHWKAFLHVVKYLGGSQNRGLYYPRQARKTVTAFIDADWGNFQVTSCLNTGYLTCFHQFLVFWKTCKQPSTFIAEAEYNSLCELTSEFIWFKQWCEEARLLMLEDPTLIYEDN</sequence>
<dbReference type="PANTHER" id="PTHR11439:SF486">
    <property type="entry name" value="RLK (RECEPTOR-LIKE KINASE) PROTEIN, PUTATIVE-RELATED"/>
    <property type="match status" value="1"/>
</dbReference>
<dbReference type="AlphaFoldDB" id="A0A9Q3JL93"/>
<protein>
    <recommendedName>
        <fullName evidence="1">Reverse transcriptase Ty1/copia-type domain-containing protein</fullName>
    </recommendedName>
</protein>
<accession>A0A9Q3JL93</accession>
<evidence type="ECO:0000259" key="1">
    <source>
        <dbReference type="Pfam" id="PF07727"/>
    </source>
</evidence>
<evidence type="ECO:0000313" key="3">
    <source>
        <dbReference type="Proteomes" id="UP000765509"/>
    </source>
</evidence>
<dbReference type="Proteomes" id="UP000765509">
    <property type="component" value="Unassembled WGS sequence"/>
</dbReference>
<feature type="domain" description="Reverse transcriptase Ty1/copia-type" evidence="1">
    <location>
        <begin position="1"/>
        <end position="158"/>
    </location>
</feature>
<dbReference type="InterPro" id="IPR043502">
    <property type="entry name" value="DNA/RNA_pol_sf"/>
</dbReference>
<organism evidence="2 3">
    <name type="scientific">Austropuccinia psidii MF-1</name>
    <dbReference type="NCBI Taxonomy" id="1389203"/>
    <lineage>
        <taxon>Eukaryota</taxon>
        <taxon>Fungi</taxon>
        <taxon>Dikarya</taxon>
        <taxon>Basidiomycota</taxon>
        <taxon>Pucciniomycotina</taxon>
        <taxon>Pucciniomycetes</taxon>
        <taxon>Pucciniales</taxon>
        <taxon>Sphaerophragmiaceae</taxon>
        <taxon>Austropuccinia</taxon>
    </lineage>
</organism>
<reference evidence="2" key="1">
    <citation type="submission" date="2021-03" db="EMBL/GenBank/DDBJ databases">
        <title>Draft genome sequence of rust myrtle Austropuccinia psidii MF-1, a brazilian biotype.</title>
        <authorList>
            <person name="Quecine M.C."/>
            <person name="Pachon D.M.R."/>
            <person name="Bonatelli M.L."/>
            <person name="Correr F.H."/>
            <person name="Franceschini L.M."/>
            <person name="Leite T.F."/>
            <person name="Margarido G.R.A."/>
            <person name="Almeida C.A."/>
            <person name="Ferrarezi J.A."/>
            <person name="Labate C.A."/>
        </authorList>
    </citation>
    <scope>NUCLEOTIDE SEQUENCE</scope>
    <source>
        <strain evidence="2">MF-1</strain>
    </source>
</reference>
<dbReference type="Pfam" id="PF07727">
    <property type="entry name" value="RVT_2"/>
    <property type="match status" value="1"/>
</dbReference>
<comment type="caution">
    <text evidence="2">The sequence shown here is derived from an EMBL/GenBank/DDBJ whole genome shotgun (WGS) entry which is preliminary data.</text>
</comment>
<dbReference type="SUPFAM" id="SSF56672">
    <property type="entry name" value="DNA/RNA polymerases"/>
    <property type="match status" value="1"/>
</dbReference>
<dbReference type="PANTHER" id="PTHR11439">
    <property type="entry name" value="GAG-POL-RELATED RETROTRANSPOSON"/>
    <property type="match status" value="1"/>
</dbReference>
<evidence type="ECO:0000313" key="2">
    <source>
        <dbReference type="EMBL" id="MBW0565500.1"/>
    </source>
</evidence>